<keyword evidence="4" id="KW-1185">Reference proteome</keyword>
<evidence type="ECO:0000256" key="1">
    <source>
        <dbReference type="ARBA" id="ARBA00006436"/>
    </source>
</evidence>
<name>A0A848QAR3_9SPHN</name>
<feature type="domain" description="Ubiquinol-cytochrome c chaperone" evidence="2">
    <location>
        <begin position="37"/>
        <end position="169"/>
    </location>
</feature>
<reference evidence="3 4" key="1">
    <citation type="submission" date="2020-04" db="EMBL/GenBank/DDBJ databases">
        <authorList>
            <person name="Liu A."/>
        </authorList>
    </citation>
    <scope>NUCLEOTIDE SEQUENCE [LARGE SCALE GENOMIC DNA]</scope>
    <source>
        <strain evidence="3 4">RZ02</strain>
    </source>
</reference>
<evidence type="ECO:0000313" key="3">
    <source>
        <dbReference type="EMBL" id="NMW30581.1"/>
    </source>
</evidence>
<proteinExistence type="inferred from homology"/>
<evidence type="ECO:0000259" key="2">
    <source>
        <dbReference type="Pfam" id="PF03981"/>
    </source>
</evidence>
<gene>
    <name evidence="3" type="ORF">HKD42_00695</name>
</gene>
<dbReference type="InterPro" id="IPR021150">
    <property type="entry name" value="Ubiq_cyt_c_chap"/>
</dbReference>
<dbReference type="AlphaFoldDB" id="A0A848QAR3"/>
<sequence>MSFFAKLLGTAPDPKEELRPLWLWVVSEARNPAWYRECGAVDTVDGRFDMITNILAVAMLRLEQDEQLVPASARLTELFVEDMEGQLRELGFGDPTLGKKMGEMMEAMGGRLGAFRTAFPNGQEATTDAVNRNANLTDDADGQAMARKLIALNNSLSTVSNDALLSGKFGT</sequence>
<evidence type="ECO:0000313" key="4">
    <source>
        <dbReference type="Proteomes" id="UP000561181"/>
    </source>
</evidence>
<organism evidence="3 4">
    <name type="scientific">Pontixanthobacter rizhaonensis</name>
    <dbReference type="NCBI Taxonomy" id="2730337"/>
    <lineage>
        <taxon>Bacteria</taxon>
        <taxon>Pseudomonadati</taxon>
        <taxon>Pseudomonadota</taxon>
        <taxon>Alphaproteobacteria</taxon>
        <taxon>Sphingomonadales</taxon>
        <taxon>Erythrobacteraceae</taxon>
        <taxon>Pontixanthobacter</taxon>
    </lineage>
</organism>
<comment type="similarity">
    <text evidence="1">Belongs to the UPF0174 family.</text>
</comment>
<accession>A0A848QAR3</accession>
<dbReference type="RefSeq" id="WP_170009375.1">
    <property type="nucleotide sequence ID" value="NZ_JABCRE010000002.1"/>
</dbReference>
<dbReference type="Pfam" id="PF03981">
    <property type="entry name" value="Ubiq_cyt_C_chap"/>
    <property type="match status" value="1"/>
</dbReference>
<protein>
    <recommendedName>
        <fullName evidence="2">Ubiquinol-cytochrome c chaperone domain-containing protein</fullName>
    </recommendedName>
</protein>
<dbReference type="Proteomes" id="UP000561181">
    <property type="component" value="Unassembled WGS sequence"/>
</dbReference>
<dbReference type="EMBL" id="JABCRE010000002">
    <property type="protein sequence ID" value="NMW30581.1"/>
    <property type="molecule type" value="Genomic_DNA"/>
</dbReference>
<comment type="caution">
    <text evidence="3">The sequence shown here is derived from an EMBL/GenBank/DDBJ whole genome shotgun (WGS) entry which is preliminary data.</text>
</comment>